<dbReference type="EMBL" id="JBEXIP010000017">
    <property type="protein sequence ID" value="MET8435373.1"/>
    <property type="molecule type" value="Genomic_DNA"/>
</dbReference>
<accession>A0ABV2UF17</accession>
<protein>
    <recommendedName>
        <fullName evidence="3">Aegerolysin</fullName>
    </recommendedName>
</protein>
<organism evidence="1 2">
    <name type="scientific">Streptomyces sp. 900116325</name>
    <dbReference type="NCBI Taxonomy" id="3154295"/>
    <lineage>
        <taxon>Bacteria</taxon>
        <taxon>Bacillati</taxon>
        <taxon>Actinomycetota</taxon>
        <taxon>Actinomycetes</taxon>
        <taxon>Kitasatosporales</taxon>
        <taxon>Streptomycetaceae</taxon>
        <taxon>Streptomyces</taxon>
    </lineage>
</organism>
<evidence type="ECO:0008006" key="3">
    <source>
        <dbReference type="Google" id="ProtNLM"/>
    </source>
</evidence>
<keyword evidence="2" id="KW-1185">Reference proteome</keyword>
<sequence>MSVQVSSGHKDSVVITSVTPHVQTREDTHLDSRIWTCGGGASGEIYRGAEFTVGEKIGGITYFDEADKLKGGRGWAVMLGKNDAAHFEFWVYGQSGGSVYEWTADLNALIDGKPKKLAVTDSGKPFLIGGIPPNAPEWTYPSS</sequence>
<reference evidence="1 2" key="1">
    <citation type="submission" date="2024-06" db="EMBL/GenBank/DDBJ databases">
        <title>The Natural Products Discovery Center: Release of the First 8490 Sequenced Strains for Exploring Actinobacteria Biosynthetic Diversity.</title>
        <authorList>
            <person name="Kalkreuter E."/>
            <person name="Kautsar S.A."/>
            <person name="Yang D."/>
            <person name="Bader C.D."/>
            <person name="Teijaro C.N."/>
            <person name="Fluegel L."/>
            <person name="Davis C.M."/>
            <person name="Simpson J.R."/>
            <person name="Lauterbach L."/>
            <person name="Steele A.D."/>
            <person name="Gui C."/>
            <person name="Meng S."/>
            <person name="Li G."/>
            <person name="Viehrig K."/>
            <person name="Ye F."/>
            <person name="Su P."/>
            <person name="Kiefer A.F."/>
            <person name="Nichols A."/>
            <person name="Cepeda A.J."/>
            <person name="Yan W."/>
            <person name="Fan B."/>
            <person name="Jiang Y."/>
            <person name="Adhikari A."/>
            <person name="Zheng C.-J."/>
            <person name="Schuster L."/>
            <person name="Cowan T.M."/>
            <person name="Smanski M.J."/>
            <person name="Chevrette M.G."/>
            <person name="De Carvalho L.P.S."/>
            <person name="Shen B."/>
        </authorList>
    </citation>
    <scope>NUCLEOTIDE SEQUENCE [LARGE SCALE GENOMIC DNA]</scope>
    <source>
        <strain evidence="1 2">NPDC005137</strain>
    </source>
</reference>
<proteinExistence type="predicted"/>
<evidence type="ECO:0000313" key="2">
    <source>
        <dbReference type="Proteomes" id="UP001550044"/>
    </source>
</evidence>
<name>A0ABV2UF17_9ACTN</name>
<dbReference type="Proteomes" id="UP001550044">
    <property type="component" value="Unassembled WGS sequence"/>
</dbReference>
<evidence type="ECO:0000313" key="1">
    <source>
        <dbReference type="EMBL" id="MET8435373.1"/>
    </source>
</evidence>
<comment type="caution">
    <text evidence="1">The sequence shown here is derived from an EMBL/GenBank/DDBJ whole genome shotgun (WGS) entry which is preliminary data.</text>
</comment>
<gene>
    <name evidence="1" type="ORF">ABZV61_21815</name>
</gene>
<dbReference type="RefSeq" id="WP_356710660.1">
    <property type="nucleotide sequence ID" value="NZ_JBEXIP010000017.1"/>
</dbReference>